<comment type="caution">
    <text evidence="16">The sequence shown here is derived from an EMBL/GenBank/DDBJ whole genome shotgun (WGS) entry which is preliminary data.</text>
</comment>
<evidence type="ECO:0000256" key="7">
    <source>
        <dbReference type="ARBA" id="ARBA00022842"/>
    </source>
</evidence>
<dbReference type="Pfam" id="PF01820">
    <property type="entry name" value="Dala_Dala_lig_N"/>
    <property type="match status" value="1"/>
</dbReference>
<dbReference type="PANTHER" id="PTHR23132:SF25">
    <property type="entry name" value="D-ALANINE--D-ALANINE LIGASE A"/>
    <property type="match status" value="1"/>
</dbReference>
<reference evidence="16 17" key="1">
    <citation type="journal article" date="2016" name="Nat. Commun.">
        <title>Thousands of microbial genomes shed light on interconnected biogeochemical processes in an aquifer system.</title>
        <authorList>
            <person name="Anantharaman K."/>
            <person name="Brown C.T."/>
            <person name="Hug L.A."/>
            <person name="Sharon I."/>
            <person name="Castelle C.J."/>
            <person name="Probst A.J."/>
            <person name="Thomas B.C."/>
            <person name="Singh A."/>
            <person name="Wilkins M.J."/>
            <person name="Karaoz U."/>
            <person name="Brodie E.L."/>
            <person name="Williams K.H."/>
            <person name="Hubbard S.S."/>
            <person name="Banfield J.F."/>
        </authorList>
    </citation>
    <scope>NUCLEOTIDE SEQUENCE [LARGE SCALE GENOMIC DNA]</scope>
</reference>
<dbReference type="InterPro" id="IPR011127">
    <property type="entry name" value="Dala_Dala_lig_N"/>
</dbReference>
<keyword evidence="6 14" id="KW-0067">ATP-binding</keyword>
<dbReference type="InterPro" id="IPR011761">
    <property type="entry name" value="ATP-grasp"/>
</dbReference>
<dbReference type="GO" id="GO:0005524">
    <property type="term" value="F:ATP binding"/>
    <property type="evidence" value="ECO:0007669"/>
    <property type="project" value="UniProtKB-UniRule"/>
</dbReference>
<dbReference type="InterPro" id="IPR016185">
    <property type="entry name" value="PreATP-grasp_dom_sf"/>
</dbReference>
<dbReference type="InterPro" id="IPR000291">
    <property type="entry name" value="D-Ala_lig_Van_CS"/>
</dbReference>
<dbReference type="EC" id="6.3.2.4" evidence="12"/>
<evidence type="ECO:0000256" key="6">
    <source>
        <dbReference type="ARBA" id="ARBA00022840"/>
    </source>
</evidence>
<evidence type="ECO:0000313" key="16">
    <source>
        <dbReference type="EMBL" id="OGE81404.1"/>
    </source>
</evidence>
<evidence type="ECO:0000256" key="13">
    <source>
        <dbReference type="PIRSR" id="PIRSR039102-3"/>
    </source>
</evidence>
<comment type="cofactor">
    <cofactor evidence="13">
        <name>Mg(2+)</name>
        <dbReference type="ChEBI" id="CHEBI:18420"/>
    </cofactor>
    <cofactor evidence="13">
        <name>Mn(2+)</name>
        <dbReference type="ChEBI" id="CHEBI:29035"/>
    </cofactor>
    <text evidence="13">Binds 2 magnesium or manganese ions per subunit.</text>
</comment>
<dbReference type="InterPro" id="IPR013815">
    <property type="entry name" value="ATP_grasp_subdomain_1"/>
</dbReference>
<evidence type="ECO:0000256" key="3">
    <source>
        <dbReference type="ARBA" id="ARBA00022598"/>
    </source>
</evidence>
<keyword evidence="4 13" id="KW-0479">Metal-binding</keyword>
<dbReference type="UniPathway" id="UPA00219"/>
<keyword evidence="11 12" id="KW-0961">Cell wall biogenesis/degradation</keyword>
<proteinExistence type="inferred from homology"/>
<dbReference type="SUPFAM" id="SSF56059">
    <property type="entry name" value="Glutathione synthetase ATP-binding domain-like"/>
    <property type="match status" value="1"/>
</dbReference>
<dbReference type="Gene3D" id="3.30.470.20">
    <property type="entry name" value="ATP-grasp fold, B domain"/>
    <property type="match status" value="1"/>
</dbReference>
<comment type="similarity">
    <text evidence="2 12">Belongs to the D-alanine--D-alanine ligase family.</text>
</comment>
<protein>
    <recommendedName>
        <fullName evidence="12">D-alanine--D-alanine ligase</fullName>
        <ecNumber evidence="12">6.3.2.4</ecNumber>
    </recommendedName>
    <alternativeName>
        <fullName evidence="12">D-Ala-D-Ala ligase</fullName>
    </alternativeName>
    <alternativeName>
        <fullName evidence="12">D-alanylalanine synthetase</fullName>
    </alternativeName>
</protein>
<dbReference type="AlphaFoldDB" id="A0A1F5NV10"/>
<comment type="subcellular location">
    <subcellularLocation>
        <location evidence="12">Cytoplasm</location>
    </subcellularLocation>
</comment>
<evidence type="ECO:0000256" key="4">
    <source>
        <dbReference type="ARBA" id="ARBA00022723"/>
    </source>
</evidence>
<evidence type="ECO:0000256" key="8">
    <source>
        <dbReference type="ARBA" id="ARBA00022960"/>
    </source>
</evidence>
<evidence type="ECO:0000256" key="2">
    <source>
        <dbReference type="ARBA" id="ARBA00010871"/>
    </source>
</evidence>
<dbReference type="GO" id="GO:0008716">
    <property type="term" value="F:D-alanine-D-alanine ligase activity"/>
    <property type="evidence" value="ECO:0007669"/>
    <property type="project" value="UniProtKB-UniRule"/>
</dbReference>
<dbReference type="PROSITE" id="PS50975">
    <property type="entry name" value="ATP_GRASP"/>
    <property type="match status" value="1"/>
</dbReference>
<dbReference type="InterPro" id="IPR005905">
    <property type="entry name" value="D_ala_D_ala"/>
</dbReference>
<dbReference type="InterPro" id="IPR011095">
    <property type="entry name" value="Dala_Dala_lig_C"/>
</dbReference>
<feature type="domain" description="ATP-grasp" evidence="15">
    <location>
        <begin position="140"/>
        <end position="350"/>
    </location>
</feature>
<dbReference type="EMBL" id="MFEL01000008">
    <property type="protein sequence ID" value="OGE81404.1"/>
    <property type="molecule type" value="Genomic_DNA"/>
</dbReference>
<dbReference type="GO" id="GO:0009252">
    <property type="term" value="P:peptidoglycan biosynthetic process"/>
    <property type="evidence" value="ECO:0007669"/>
    <property type="project" value="UniProtKB-UniRule"/>
</dbReference>
<evidence type="ECO:0000256" key="10">
    <source>
        <dbReference type="ARBA" id="ARBA00023211"/>
    </source>
</evidence>
<dbReference type="NCBIfam" id="TIGR01205">
    <property type="entry name" value="D_ala_D_alaTIGR"/>
    <property type="match status" value="1"/>
</dbReference>
<feature type="binding site" evidence="13">
    <location>
        <position position="321"/>
    </location>
    <ligand>
        <name>Mg(2+)</name>
        <dbReference type="ChEBI" id="CHEBI:18420"/>
        <label>1</label>
    </ligand>
</feature>
<dbReference type="PANTHER" id="PTHR23132">
    <property type="entry name" value="D-ALANINE--D-ALANINE LIGASE"/>
    <property type="match status" value="1"/>
</dbReference>
<evidence type="ECO:0000256" key="5">
    <source>
        <dbReference type="ARBA" id="ARBA00022741"/>
    </source>
</evidence>
<evidence type="ECO:0000313" key="17">
    <source>
        <dbReference type="Proteomes" id="UP000178892"/>
    </source>
</evidence>
<dbReference type="Pfam" id="PF07478">
    <property type="entry name" value="Dala_Dala_lig_C"/>
    <property type="match status" value="1"/>
</dbReference>
<comment type="cofactor">
    <cofactor evidence="1">
        <name>Mn(2+)</name>
        <dbReference type="ChEBI" id="CHEBI:29035"/>
    </cofactor>
</comment>
<comment type="pathway">
    <text evidence="12">Cell wall biogenesis; peptidoglycan biosynthesis.</text>
</comment>
<dbReference type="PROSITE" id="PS00843">
    <property type="entry name" value="DALA_DALA_LIGASE_1"/>
    <property type="match status" value="1"/>
</dbReference>
<dbReference type="Proteomes" id="UP000178892">
    <property type="component" value="Unassembled WGS sequence"/>
</dbReference>
<name>A0A1F5NV10_9BACT</name>
<feature type="binding site" evidence="13">
    <location>
        <position position="323"/>
    </location>
    <ligand>
        <name>Mg(2+)</name>
        <dbReference type="ChEBI" id="CHEBI:18420"/>
        <label>2</label>
    </ligand>
</feature>
<comment type="function">
    <text evidence="12">Cell wall formation.</text>
</comment>
<dbReference type="Gene3D" id="3.30.1490.20">
    <property type="entry name" value="ATP-grasp fold, A domain"/>
    <property type="match status" value="1"/>
</dbReference>
<keyword evidence="9 12" id="KW-0573">Peptidoglycan synthesis</keyword>
<dbReference type="SUPFAM" id="SSF52440">
    <property type="entry name" value="PreATP-grasp domain"/>
    <property type="match status" value="1"/>
</dbReference>
<evidence type="ECO:0000256" key="11">
    <source>
        <dbReference type="ARBA" id="ARBA00023316"/>
    </source>
</evidence>
<keyword evidence="7 13" id="KW-0460">Magnesium</keyword>
<dbReference type="GO" id="GO:0046872">
    <property type="term" value="F:metal ion binding"/>
    <property type="evidence" value="ECO:0007669"/>
    <property type="project" value="UniProtKB-KW"/>
</dbReference>
<organism evidence="16 17">
    <name type="scientific">Candidatus Doudnabacteria bacterium RIFCSPHIGHO2_01_FULL_46_24</name>
    <dbReference type="NCBI Taxonomy" id="1817825"/>
    <lineage>
        <taxon>Bacteria</taxon>
        <taxon>Candidatus Doudnaibacteriota</taxon>
    </lineage>
</organism>
<evidence type="ECO:0000256" key="14">
    <source>
        <dbReference type="PROSITE-ProRule" id="PRU00409"/>
    </source>
</evidence>
<comment type="catalytic activity">
    <reaction evidence="12">
        <text>2 D-alanine + ATP = D-alanyl-D-alanine + ADP + phosphate + H(+)</text>
        <dbReference type="Rhea" id="RHEA:11224"/>
        <dbReference type="ChEBI" id="CHEBI:15378"/>
        <dbReference type="ChEBI" id="CHEBI:30616"/>
        <dbReference type="ChEBI" id="CHEBI:43474"/>
        <dbReference type="ChEBI" id="CHEBI:57416"/>
        <dbReference type="ChEBI" id="CHEBI:57822"/>
        <dbReference type="ChEBI" id="CHEBI:456216"/>
        <dbReference type="EC" id="6.3.2.4"/>
    </reaction>
</comment>
<dbReference type="Gene3D" id="3.40.50.20">
    <property type="match status" value="1"/>
</dbReference>
<evidence type="ECO:0000256" key="9">
    <source>
        <dbReference type="ARBA" id="ARBA00022984"/>
    </source>
</evidence>
<dbReference type="GO" id="GO:0008360">
    <property type="term" value="P:regulation of cell shape"/>
    <property type="evidence" value="ECO:0007669"/>
    <property type="project" value="UniProtKB-KW"/>
</dbReference>
<sequence>MNIGVFFGSRSPEHDISIITGQLIISTLRKLGHKVTPVYLDKDGDWNVGEELGSLKFFQQFPLPKRSKFVLDLQSSNGKMVFASVGLLKKRYEIELAFPAFHGMNGEDGTIQGLFEIFNLPYVGCDVVSSAVTMDKILTKQLYEKLGIPTAKFLFYSTREWQKNKSAIMNEASKFRWPLFVKPAKLGSSIGIAKAKNPKELEEAIEVAAHYGERFLVEETVENLMDVTCAVLGNDDASPSLLQESVFESELFSYDEKYLKDGGAQLGNAQQNIIIPARLDDKTTSEIRNLAVEIFKKFGCSGIARVDFLYNKQTEQYFANEINTMPGTLYHHLWKASGMELEEVVTALLKLAQEKHQQRNSYISTFESSLLDSTKSIKLQIRDDKPNP</sequence>
<feature type="binding site" evidence="13">
    <location>
        <position position="307"/>
    </location>
    <ligand>
        <name>Mg(2+)</name>
        <dbReference type="ChEBI" id="CHEBI:18420"/>
        <label>1</label>
    </ligand>
</feature>
<dbReference type="HAMAP" id="MF_00047">
    <property type="entry name" value="Dala_Dala_lig"/>
    <property type="match status" value="1"/>
</dbReference>
<dbReference type="NCBIfam" id="NF002528">
    <property type="entry name" value="PRK01966.1-4"/>
    <property type="match status" value="1"/>
</dbReference>
<dbReference type="PROSITE" id="PS00844">
    <property type="entry name" value="DALA_DALA_LIGASE_2"/>
    <property type="match status" value="1"/>
</dbReference>
<keyword evidence="10 13" id="KW-0464">Manganese</keyword>
<evidence type="ECO:0000256" key="1">
    <source>
        <dbReference type="ARBA" id="ARBA00001936"/>
    </source>
</evidence>
<evidence type="ECO:0000259" key="15">
    <source>
        <dbReference type="PROSITE" id="PS50975"/>
    </source>
</evidence>
<dbReference type="GO" id="GO:0005829">
    <property type="term" value="C:cytosol"/>
    <property type="evidence" value="ECO:0007669"/>
    <property type="project" value="TreeGrafter"/>
</dbReference>
<evidence type="ECO:0000256" key="12">
    <source>
        <dbReference type="HAMAP-Rule" id="MF_00047"/>
    </source>
</evidence>
<keyword evidence="8 12" id="KW-0133">Cell shape</keyword>
<keyword evidence="3 12" id="KW-0436">Ligase</keyword>
<dbReference type="GO" id="GO:0071555">
    <property type="term" value="P:cell wall organization"/>
    <property type="evidence" value="ECO:0007669"/>
    <property type="project" value="UniProtKB-KW"/>
</dbReference>
<dbReference type="STRING" id="1817825.A2720_02590"/>
<keyword evidence="5 14" id="KW-0547">Nucleotide-binding</keyword>
<keyword evidence="12" id="KW-0963">Cytoplasm</keyword>
<dbReference type="PIRSF" id="PIRSF039102">
    <property type="entry name" value="Ddl/VanB"/>
    <property type="match status" value="1"/>
</dbReference>
<gene>
    <name evidence="12" type="primary">ddl</name>
    <name evidence="16" type="ORF">A2720_02590</name>
</gene>
<feature type="binding site" evidence="13">
    <location>
        <position position="321"/>
    </location>
    <ligand>
        <name>Mg(2+)</name>
        <dbReference type="ChEBI" id="CHEBI:18420"/>
        <label>2</label>
    </ligand>
</feature>
<accession>A0A1F5NV10</accession>